<dbReference type="AlphaFoldDB" id="A0A3Q3GYV2"/>
<dbReference type="FunCoup" id="A0A3Q3GYV2">
    <property type="interactions" value="1195"/>
</dbReference>
<name>A0A3Q3GYV2_9LABR</name>
<feature type="compositionally biased region" description="Basic residues" evidence="2">
    <location>
        <begin position="18"/>
        <end position="30"/>
    </location>
</feature>
<evidence type="ECO:0000313" key="5">
    <source>
        <dbReference type="Proteomes" id="UP000261660"/>
    </source>
</evidence>
<comment type="similarity">
    <text evidence="1">Belongs to the NKAP family.</text>
</comment>
<feature type="compositionally biased region" description="Basic residues" evidence="2">
    <location>
        <begin position="72"/>
        <end position="91"/>
    </location>
</feature>
<proteinExistence type="inferred from homology"/>
<evidence type="ECO:0000256" key="1">
    <source>
        <dbReference type="ARBA" id="ARBA00009313"/>
    </source>
</evidence>
<feature type="compositionally biased region" description="Basic and acidic residues" evidence="2">
    <location>
        <begin position="53"/>
        <end position="71"/>
    </location>
</feature>
<evidence type="ECO:0000259" key="3">
    <source>
        <dbReference type="Pfam" id="PF06047"/>
    </source>
</evidence>
<feature type="compositionally biased region" description="Acidic residues" evidence="2">
    <location>
        <begin position="259"/>
        <end position="272"/>
    </location>
</feature>
<dbReference type="GO" id="GO:0005634">
    <property type="term" value="C:nucleus"/>
    <property type="evidence" value="ECO:0007669"/>
    <property type="project" value="TreeGrafter"/>
</dbReference>
<dbReference type="PANTHER" id="PTHR13087:SF0">
    <property type="entry name" value="NFKB ACTIVATING PROTEIN LIKE"/>
    <property type="match status" value="1"/>
</dbReference>
<dbReference type="OrthoDB" id="273141at2759"/>
<protein>
    <submittedName>
        <fullName evidence="4">NFKB activating protein</fullName>
    </submittedName>
</protein>
<feature type="compositionally biased region" description="Basic residues" evidence="2">
    <location>
        <begin position="195"/>
        <end position="210"/>
    </location>
</feature>
<keyword evidence="5" id="KW-1185">Reference proteome</keyword>
<dbReference type="InterPro" id="IPR040466">
    <property type="entry name" value="NKAP"/>
</dbReference>
<dbReference type="InterPro" id="IPR009269">
    <property type="entry name" value="NKAP_C"/>
</dbReference>
<feature type="compositionally biased region" description="Basic residues" evidence="2">
    <location>
        <begin position="228"/>
        <end position="250"/>
    </location>
</feature>
<evidence type="ECO:0000313" key="4">
    <source>
        <dbReference type="Ensembl" id="ENSLBEP00000038476.1"/>
    </source>
</evidence>
<dbReference type="GO" id="GO:0010468">
    <property type="term" value="P:regulation of gene expression"/>
    <property type="evidence" value="ECO:0007669"/>
    <property type="project" value="TreeGrafter"/>
</dbReference>
<dbReference type="Pfam" id="PF06047">
    <property type="entry name" value="Nkap_C"/>
    <property type="match status" value="1"/>
</dbReference>
<feature type="compositionally biased region" description="Acidic residues" evidence="2">
    <location>
        <begin position="170"/>
        <end position="181"/>
    </location>
</feature>
<evidence type="ECO:0000256" key="2">
    <source>
        <dbReference type="SAM" id="MobiDB-lite"/>
    </source>
</evidence>
<reference evidence="4" key="2">
    <citation type="submission" date="2025-09" db="UniProtKB">
        <authorList>
            <consortium name="Ensembl"/>
        </authorList>
    </citation>
    <scope>IDENTIFICATION</scope>
</reference>
<dbReference type="GeneTree" id="ENSGT00940000165950"/>
<feature type="compositionally biased region" description="Basic and acidic residues" evidence="2">
    <location>
        <begin position="105"/>
        <end position="137"/>
    </location>
</feature>
<dbReference type="GO" id="GO:0003682">
    <property type="term" value="F:chromatin binding"/>
    <property type="evidence" value="ECO:0007669"/>
    <property type="project" value="InterPro"/>
</dbReference>
<feature type="region of interest" description="Disordered" evidence="2">
    <location>
        <begin position="1"/>
        <end position="277"/>
    </location>
</feature>
<feature type="compositionally biased region" description="Acidic residues" evidence="2">
    <location>
        <begin position="215"/>
        <end position="224"/>
    </location>
</feature>
<dbReference type="InParanoid" id="A0A3Q3GYV2"/>
<organism evidence="4 5">
    <name type="scientific">Labrus bergylta</name>
    <name type="common">ballan wrasse</name>
    <dbReference type="NCBI Taxonomy" id="56723"/>
    <lineage>
        <taxon>Eukaryota</taxon>
        <taxon>Metazoa</taxon>
        <taxon>Chordata</taxon>
        <taxon>Craniata</taxon>
        <taxon>Vertebrata</taxon>
        <taxon>Euteleostomi</taxon>
        <taxon>Actinopterygii</taxon>
        <taxon>Neopterygii</taxon>
        <taxon>Teleostei</taxon>
        <taxon>Neoteleostei</taxon>
        <taxon>Acanthomorphata</taxon>
        <taxon>Eupercaria</taxon>
        <taxon>Labriformes</taxon>
        <taxon>Labridae</taxon>
        <taxon>Labrus</taxon>
    </lineage>
</organism>
<dbReference type="Pfam" id="PF15692">
    <property type="entry name" value="NKAP"/>
    <property type="match status" value="1"/>
</dbReference>
<dbReference type="STRING" id="56723.ENSLBEP00000038476"/>
<dbReference type="PANTHER" id="PTHR13087">
    <property type="entry name" value="NF-KAPPA B ACTIVATING PROTEIN"/>
    <property type="match status" value="1"/>
</dbReference>
<sequence>MPLSDRSSSDGSGEPRSPRARRPRTRSRSRNRNDSRERSLSPYSFGPKLPKPRNREREREEREHRFREAKTLRRIRIGSPRRSRSRSRSRERHNNTSNNSHSHSHWSDQRDGPGNHGSFKDDYYYEQQRDDAQRQRQEAFIARRLQERERIGELGCPEVWGYSPRVKEPDSDEFTPVEEDEKNSSSESSSEEEKKKKKKKKKSKKKKSKKHSEDSDLESESDEEEVKKKKKKKKSKKSKKSKKKKAKKSRKESSNSSSEESEEGEEEEEEDPNGVMWVEKTCMDEHVVGPEAPLTHMSQDDRPLDFGHALLPGEGAAMAEYVKAGKRIPRRGEIGLTSDEIANFEKSGYVMSGSRHRRMEAVRLRKENQIYSADEKRALASFNQEERRKRESKILSSFREMVYRKTKGKEEK</sequence>
<accession>A0A3Q3GYV2</accession>
<feature type="compositionally biased region" description="Polar residues" evidence="2">
    <location>
        <begin position="1"/>
        <end position="11"/>
    </location>
</feature>
<reference evidence="4" key="1">
    <citation type="submission" date="2025-08" db="UniProtKB">
        <authorList>
            <consortium name="Ensembl"/>
        </authorList>
    </citation>
    <scope>IDENTIFICATION</scope>
</reference>
<dbReference type="Proteomes" id="UP000261660">
    <property type="component" value="Unplaced"/>
</dbReference>
<dbReference type="Ensembl" id="ENSLBET00000040069.1">
    <property type="protein sequence ID" value="ENSLBEP00000038476.1"/>
    <property type="gene ID" value="ENSLBEG00000028690.1"/>
</dbReference>
<feature type="domain" description="NF-kappa-B-activating protein C-terminal" evidence="3">
    <location>
        <begin position="305"/>
        <end position="402"/>
    </location>
</feature>